<feature type="compositionally biased region" description="Low complexity" evidence="1">
    <location>
        <begin position="101"/>
        <end position="110"/>
    </location>
</feature>
<keyword evidence="3" id="KW-1185">Reference proteome</keyword>
<accession>A0AAD3Y9Q4</accession>
<reference evidence="2" key="1">
    <citation type="journal article" date="2023" name="BMC Genomics">
        <title>Chromosome-level genome assemblies of Cutaneotrichosporon spp. (Trichosporonales, Basidiomycota) reveal imbalanced evolution between nucleotide sequences and chromosome synteny.</title>
        <authorList>
            <person name="Kobayashi Y."/>
            <person name="Kayamori A."/>
            <person name="Aoki K."/>
            <person name="Shiwa Y."/>
            <person name="Matsutani M."/>
            <person name="Fujita N."/>
            <person name="Sugita T."/>
            <person name="Iwasaki W."/>
            <person name="Tanaka N."/>
            <person name="Takashima M."/>
        </authorList>
    </citation>
    <scope>NUCLEOTIDE SEQUENCE</scope>
    <source>
        <strain evidence="2">HIS016</strain>
    </source>
</reference>
<feature type="compositionally biased region" description="Polar residues" evidence="1">
    <location>
        <begin position="324"/>
        <end position="356"/>
    </location>
</feature>
<dbReference type="Proteomes" id="UP001222932">
    <property type="component" value="Unassembled WGS sequence"/>
</dbReference>
<feature type="region of interest" description="Disordered" evidence="1">
    <location>
        <begin position="295"/>
        <end position="381"/>
    </location>
</feature>
<name>A0AAD3Y9Q4_9TREE</name>
<feature type="region of interest" description="Disordered" evidence="1">
    <location>
        <begin position="590"/>
        <end position="613"/>
    </location>
</feature>
<sequence>MPCARPDVFFSEPALDESPTIKRYPSPKTYKTRGTQGVERALEDLMQGLKVAAVPRAEPPSAWSESERESGRDGGRGWFARSKTPAEPRRSGSIRNLATNLRSKSSLSLRGKPRDTPAELGTLRSAHSSTWSFASGPATLAKPPLPAPSKPSKVPGSLKIGLMQRLKRSRGPIPEAFMANNIPQPQGPTTKPVVLSSHDPLAPLPPSSYTSHSRLTLRRQGTLRPETPAADPVSISVANDNNGAESHSLYAADTRTLPTPTFGPTMPVSLRTVVPGGQLGQSKIPRTLTATATPTLSWAANKGTSGRFTRPMSDDRRSAAFMTPSPQRPQVISRSSEPITPTKRSPSLSASSLKQRSLTLLSKSPILPKSPKSPKSPTFPSHSLLTSTSSFPSFGLSPTLPTFTLPLRRRSKLPRLSIITSDMLHTPAPPASASPLHTPTPLASALPHLSPMMPCNRPLSKAEAILGVRLNSISLDGRVSPNSGESSDDEIVSFTTPKGARRSELFVSSLGSPAPSTSPSRWLTSHNQAPTPDLSFESLSELSDAATTHPTTPPHSPQPELSGRATRAAVIAAAADPFKPRRLLHNLGARRKSRSRTTQAREEWAPPVPPLPVEYGSSPILAAGELSPEVPIPIAPTHALHRSSVYSPRASAAGEAGGLSDVITRNFRPVNSLPTPPPPRRWRQSTQIAAPAPVPIAPEARLPPHAERSRWPPRWEDEFNPDHEVAPAALMPSNASVHTFGTSAASYRSRASNASSFFDFSRMDMDDE</sequence>
<feature type="region of interest" description="Disordered" evidence="1">
    <location>
        <begin position="508"/>
        <end position="535"/>
    </location>
</feature>
<dbReference type="AlphaFoldDB" id="A0AAD3Y9Q4"/>
<evidence type="ECO:0000313" key="2">
    <source>
        <dbReference type="EMBL" id="GMK53919.1"/>
    </source>
</evidence>
<comment type="caution">
    <text evidence="2">The sequence shown here is derived from an EMBL/GenBank/DDBJ whole genome shotgun (WGS) entry which is preliminary data.</text>
</comment>
<proteinExistence type="predicted"/>
<feature type="compositionally biased region" description="Basic and acidic residues" evidence="1">
    <location>
        <begin position="65"/>
        <end position="75"/>
    </location>
</feature>
<feature type="region of interest" description="Disordered" evidence="1">
    <location>
        <begin position="52"/>
        <end position="157"/>
    </location>
</feature>
<feature type="compositionally biased region" description="Polar residues" evidence="1">
    <location>
        <begin position="509"/>
        <end position="530"/>
    </location>
</feature>
<organism evidence="2 3">
    <name type="scientific">Cutaneotrichosporon spelunceum</name>
    <dbReference type="NCBI Taxonomy" id="1672016"/>
    <lineage>
        <taxon>Eukaryota</taxon>
        <taxon>Fungi</taxon>
        <taxon>Dikarya</taxon>
        <taxon>Basidiomycota</taxon>
        <taxon>Agaricomycotina</taxon>
        <taxon>Tremellomycetes</taxon>
        <taxon>Trichosporonales</taxon>
        <taxon>Trichosporonaceae</taxon>
        <taxon>Cutaneotrichosporon</taxon>
    </lineage>
</organism>
<feature type="compositionally biased region" description="Low complexity" evidence="1">
    <location>
        <begin position="357"/>
        <end position="381"/>
    </location>
</feature>
<evidence type="ECO:0000313" key="3">
    <source>
        <dbReference type="Proteomes" id="UP001222932"/>
    </source>
</evidence>
<dbReference type="EMBL" id="BTCM01000001">
    <property type="protein sequence ID" value="GMK53919.1"/>
    <property type="molecule type" value="Genomic_DNA"/>
</dbReference>
<evidence type="ECO:0000256" key="1">
    <source>
        <dbReference type="SAM" id="MobiDB-lite"/>
    </source>
</evidence>
<protein>
    <submittedName>
        <fullName evidence="2">Uncharacterized protein</fullName>
    </submittedName>
</protein>
<reference evidence="2" key="2">
    <citation type="submission" date="2023-06" db="EMBL/GenBank/DDBJ databases">
        <authorList>
            <person name="Kobayashi Y."/>
            <person name="Kayamori A."/>
            <person name="Aoki K."/>
            <person name="Shiwa Y."/>
            <person name="Fujita N."/>
            <person name="Sugita T."/>
            <person name="Iwasaki W."/>
            <person name="Tanaka N."/>
            <person name="Takashima M."/>
        </authorList>
    </citation>
    <scope>NUCLEOTIDE SEQUENCE</scope>
    <source>
        <strain evidence="2">HIS016</strain>
    </source>
</reference>
<gene>
    <name evidence="2" type="ORF">CspeluHIS016_0105050</name>
</gene>